<evidence type="ECO:0000256" key="4">
    <source>
        <dbReference type="RuleBase" id="RU003718"/>
    </source>
</evidence>
<gene>
    <name evidence="7" type="ORF">OLC1_LOCUS9787</name>
</gene>
<dbReference type="InterPro" id="IPR035595">
    <property type="entry name" value="UDP_glycos_trans_CS"/>
</dbReference>
<keyword evidence="3 4" id="KW-0808">Transferase</keyword>
<name>A0AAV1CWM9_OLDCO</name>
<dbReference type="FunFam" id="3.40.50.2000:FF:000060">
    <property type="entry name" value="Glycosyltransferase"/>
    <property type="match status" value="1"/>
</dbReference>
<dbReference type="EC" id="2.4.1.-" evidence="5"/>
<dbReference type="Gene3D" id="3.40.50.2000">
    <property type="entry name" value="Glycogen Phosphorylase B"/>
    <property type="match status" value="2"/>
</dbReference>
<dbReference type="InterPro" id="IPR058980">
    <property type="entry name" value="Glyco_transf_N"/>
</dbReference>
<dbReference type="PANTHER" id="PTHR48044:SF23">
    <property type="entry name" value="ANTHOCYANIDIN 3-O-GLUCOSYLTRANSFERASE-LIKE"/>
    <property type="match status" value="1"/>
</dbReference>
<dbReference type="GO" id="GO:0016138">
    <property type="term" value="P:glycoside biosynthetic process"/>
    <property type="evidence" value="ECO:0007669"/>
    <property type="project" value="UniProtKB-ARBA"/>
</dbReference>
<evidence type="ECO:0000313" key="8">
    <source>
        <dbReference type="Proteomes" id="UP001161247"/>
    </source>
</evidence>
<dbReference type="PROSITE" id="PS00375">
    <property type="entry name" value="UDPGT"/>
    <property type="match status" value="1"/>
</dbReference>
<comment type="similarity">
    <text evidence="1 4">Belongs to the UDP-glycosyltransferase family.</text>
</comment>
<feature type="domain" description="Glycosyltransferase N-terminal" evidence="6">
    <location>
        <begin position="16"/>
        <end position="248"/>
    </location>
</feature>
<dbReference type="SUPFAM" id="SSF53756">
    <property type="entry name" value="UDP-Glycosyltransferase/glycogen phosphorylase"/>
    <property type="match status" value="1"/>
</dbReference>
<dbReference type="PANTHER" id="PTHR48044">
    <property type="entry name" value="GLYCOSYLTRANSFERASE"/>
    <property type="match status" value="1"/>
</dbReference>
<dbReference type="Proteomes" id="UP001161247">
    <property type="component" value="Chromosome 3"/>
</dbReference>
<dbReference type="FunFam" id="3.40.50.2000:FF:000238">
    <property type="entry name" value="Glycosyltransferase"/>
    <property type="match status" value="1"/>
</dbReference>
<evidence type="ECO:0000256" key="1">
    <source>
        <dbReference type="ARBA" id="ARBA00009995"/>
    </source>
</evidence>
<evidence type="ECO:0000256" key="5">
    <source>
        <dbReference type="RuleBase" id="RU362057"/>
    </source>
</evidence>
<keyword evidence="8" id="KW-1185">Reference proteome</keyword>
<sequence>MAKNIDSKSVGGKTADVVVVMVPLPAQGHLNQLLHLSHIISGYGLPVHFIGTSSRNRQAQVRLHGWDPKITSKIQFHNFLTPPNPPNPKSTTNKVPTQLIHSSLATFRLREPIFELVKNLSSISNRVVVIYDFLMTYPIQDVHSIPNAELYCFQCVSAFTAYTYIWEMAGKPVMIDGEALKDILPCRQGVLFSPELDEFVQIQSRSRKLSAGIIFNTSRVIEGEFVNVMAKEGHHSAEKHWAIGPFNPLDVNKRRRSESEKSHKCLEWIDKQPTNSVILVSFGTTTSLSDKEIEEIAIGLVNSGAKFIWVLMDADRGEVVVGEHRGSNLPEGYEERIIKEGKGLILRDWAPQLEILAHSSTGGFMSHCGWNSCIESISYGVPMAAWPMHSDQPRNAILVTKYLKIGIRVGDWGHEGELVKADEVERVVKKLMDSKEGDQMRKKAAKLRDTIKKSVEKGGDDDDDEAIGTEMDAFIAHLSR</sequence>
<keyword evidence="2 4" id="KW-0328">Glycosyltransferase</keyword>
<evidence type="ECO:0000313" key="7">
    <source>
        <dbReference type="EMBL" id="CAI9099847.1"/>
    </source>
</evidence>
<accession>A0AAV1CWM9</accession>
<dbReference type="GO" id="GO:0009690">
    <property type="term" value="P:cytokinin metabolic process"/>
    <property type="evidence" value="ECO:0007669"/>
    <property type="project" value="UniProtKB-ARBA"/>
</dbReference>
<evidence type="ECO:0000256" key="3">
    <source>
        <dbReference type="ARBA" id="ARBA00022679"/>
    </source>
</evidence>
<evidence type="ECO:0000259" key="6">
    <source>
        <dbReference type="Pfam" id="PF26168"/>
    </source>
</evidence>
<dbReference type="GO" id="GO:0050404">
    <property type="term" value="F:zeatin O-beta-D-xylosyltransferase activity"/>
    <property type="evidence" value="ECO:0007669"/>
    <property type="project" value="UniProtKB-ARBA"/>
</dbReference>
<dbReference type="CDD" id="cd03784">
    <property type="entry name" value="GT1_Gtf-like"/>
    <property type="match status" value="1"/>
</dbReference>
<organism evidence="7 8">
    <name type="scientific">Oldenlandia corymbosa var. corymbosa</name>
    <dbReference type="NCBI Taxonomy" id="529605"/>
    <lineage>
        <taxon>Eukaryota</taxon>
        <taxon>Viridiplantae</taxon>
        <taxon>Streptophyta</taxon>
        <taxon>Embryophyta</taxon>
        <taxon>Tracheophyta</taxon>
        <taxon>Spermatophyta</taxon>
        <taxon>Magnoliopsida</taxon>
        <taxon>eudicotyledons</taxon>
        <taxon>Gunneridae</taxon>
        <taxon>Pentapetalae</taxon>
        <taxon>asterids</taxon>
        <taxon>lamiids</taxon>
        <taxon>Gentianales</taxon>
        <taxon>Rubiaceae</taxon>
        <taxon>Rubioideae</taxon>
        <taxon>Spermacoceae</taxon>
        <taxon>Hedyotis-Oldenlandia complex</taxon>
        <taxon>Oldenlandia</taxon>
    </lineage>
</organism>
<protein>
    <recommendedName>
        <fullName evidence="5">Glycosyltransferase</fullName>
        <ecNumber evidence="5">2.4.1.-</ecNumber>
    </recommendedName>
</protein>
<dbReference type="AlphaFoldDB" id="A0AAV1CWM9"/>
<reference evidence="7" key="1">
    <citation type="submission" date="2023-03" db="EMBL/GenBank/DDBJ databases">
        <authorList>
            <person name="Julca I."/>
        </authorList>
    </citation>
    <scope>NUCLEOTIDE SEQUENCE</scope>
</reference>
<dbReference type="Pfam" id="PF00201">
    <property type="entry name" value="UDPGT"/>
    <property type="match status" value="1"/>
</dbReference>
<evidence type="ECO:0000256" key="2">
    <source>
        <dbReference type="ARBA" id="ARBA00022676"/>
    </source>
</evidence>
<dbReference type="InterPro" id="IPR002213">
    <property type="entry name" value="UDP_glucos_trans"/>
</dbReference>
<dbReference type="Pfam" id="PF26168">
    <property type="entry name" value="Glyco_transf_N"/>
    <property type="match status" value="1"/>
</dbReference>
<proteinExistence type="inferred from homology"/>
<dbReference type="EMBL" id="OX459120">
    <property type="protein sequence ID" value="CAI9099847.1"/>
    <property type="molecule type" value="Genomic_DNA"/>
</dbReference>